<dbReference type="Proteomes" id="UP000307440">
    <property type="component" value="Unassembled WGS sequence"/>
</dbReference>
<dbReference type="EMBL" id="ML210151">
    <property type="protein sequence ID" value="TFK29156.1"/>
    <property type="molecule type" value="Genomic_DNA"/>
</dbReference>
<evidence type="ECO:0000256" key="2">
    <source>
        <dbReference type="SAM" id="MobiDB-lite"/>
    </source>
</evidence>
<reference evidence="3 4" key="1">
    <citation type="journal article" date="2019" name="Nat. Ecol. Evol.">
        <title>Megaphylogeny resolves global patterns of mushroom evolution.</title>
        <authorList>
            <person name="Varga T."/>
            <person name="Krizsan K."/>
            <person name="Foldi C."/>
            <person name="Dima B."/>
            <person name="Sanchez-Garcia M."/>
            <person name="Sanchez-Ramirez S."/>
            <person name="Szollosi G.J."/>
            <person name="Szarkandi J.G."/>
            <person name="Papp V."/>
            <person name="Albert L."/>
            <person name="Andreopoulos W."/>
            <person name="Angelini C."/>
            <person name="Antonin V."/>
            <person name="Barry K.W."/>
            <person name="Bougher N.L."/>
            <person name="Buchanan P."/>
            <person name="Buyck B."/>
            <person name="Bense V."/>
            <person name="Catcheside P."/>
            <person name="Chovatia M."/>
            <person name="Cooper J."/>
            <person name="Damon W."/>
            <person name="Desjardin D."/>
            <person name="Finy P."/>
            <person name="Geml J."/>
            <person name="Haridas S."/>
            <person name="Hughes K."/>
            <person name="Justo A."/>
            <person name="Karasinski D."/>
            <person name="Kautmanova I."/>
            <person name="Kiss B."/>
            <person name="Kocsube S."/>
            <person name="Kotiranta H."/>
            <person name="LaButti K.M."/>
            <person name="Lechner B.E."/>
            <person name="Liimatainen K."/>
            <person name="Lipzen A."/>
            <person name="Lukacs Z."/>
            <person name="Mihaltcheva S."/>
            <person name="Morgado L.N."/>
            <person name="Niskanen T."/>
            <person name="Noordeloos M.E."/>
            <person name="Ohm R.A."/>
            <person name="Ortiz-Santana B."/>
            <person name="Ovrebo C."/>
            <person name="Racz N."/>
            <person name="Riley R."/>
            <person name="Savchenko A."/>
            <person name="Shiryaev A."/>
            <person name="Soop K."/>
            <person name="Spirin V."/>
            <person name="Szebenyi C."/>
            <person name="Tomsovsky M."/>
            <person name="Tulloss R.E."/>
            <person name="Uehling J."/>
            <person name="Grigoriev I.V."/>
            <person name="Vagvolgyi C."/>
            <person name="Papp T."/>
            <person name="Martin F.M."/>
            <person name="Miettinen O."/>
            <person name="Hibbett D.S."/>
            <person name="Nagy L.G."/>
        </authorList>
    </citation>
    <scope>NUCLEOTIDE SEQUENCE [LARGE SCALE GENOMIC DNA]</scope>
    <source>
        <strain evidence="3 4">CBS 121175</strain>
    </source>
</reference>
<dbReference type="OrthoDB" id="5588846at2759"/>
<dbReference type="PANTHER" id="PTHR47942:SF63">
    <property type="entry name" value="PENTATRICOPEPTIDE REPEAT-CONTAINING PROTEIN"/>
    <property type="match status" value="1"/>
</dbReference>
<proteinExistence type="predicted"/>
<dbReference type="AlphaFoldDB" id="A0A5C3LAV0"/>
<dbReference type="InterPro" id="IPR051222">
    <property type="entry name" value="PPR/CCM1_RNA-binding"/>
</dbReference>
<keyword evidence="1" id="KW-0677">Repeat</keyword>
<evidence type="ECO:0000313" key="4">
    <source>
        <dbReference type="Proteomes" id="UP000307440"/>
    </source>
</evidence>
<feature type="compositionally biased region" description="Polar residues" evidence="2">
    <location>
        <begin position="523"/>
        <end position="532"/>
    </location>
</feature>
<gene>
    <name evidence="3" type="ORF">FA15DRAFT_664477</name>
</gene>
<accession>A0A5C3LAV0</accession>
<organism evidence="3 4">
    <name type="scientific">Coprinopsis marcescibilis</name>
    <name type="common">Agaric fungus</name>
    <name type="synonym">Psathyrella marcescibilis</name>
    <dbReference type="NCBI Taxonomy" id="230819"/>
    <lineage>
        <taxon>Eukaryota</taxon>
        <taxon>Fungi</taxon>
        <taxon>Dikarya</taxon>
        <taxon>Basidiomycota</taxon>
        <taxon>Agaricomycotina</taxon>
        <taxon>Agaricomycetes</taxon>
        <taxon>Agaricomycetidae</taxon>
        <taxon>Agaricales</taxon>
        <taxon>Agaricineae</taxon>
        <taxon>Psathyrellaceae</taxon>
        <taxon>Coprinopsis</taxon>
    </lineage>
</organism>
<dbReference type="PANTHER" id="PTHR47942">
    <property type="entry name" value="TETRATRICOPEPTIDE REPEAT (TPR)-LIKE SUPERFAMILY PROTEIN-RELATED"/>
    <property type="match status" value="1"/>
</dbReference>
<evidence type="ECO:0000313" key="3">
    <source>
        <dbReference type="EMBL" id="TFK29156.1"/>
    </source>
</evidence>
<feature type="region of interest" description="Disordered" evidence="2">
    <location>
        <begin position="516"/>
        <end position="546"/>
    </location>
</feature>
<sequence>MLPYGLLDLTVQRLALPNGASRLCRRGFSLSRAWRNAETVSTPPVATAFVSKLPEGSGRKKKSLAGVRIQPLDVPVALRELDERIRALETVVDSEETDALVHETSYSEQELAIFYQDVLANPLEGDSELHADENDVRKARDDEDVALVEALYERFDVDNTASTSARPYLTIISRLESIVTRLEETQRIGDPESPNQEQQFFPVGILTPRECEALVRVSINSKDIESAEITLDLMKRTGLSVPDQAVTDILQMYTNNGNVAEVDNTIARFAPKPAEDHRHLHIQAHIKATPPRAIPTVALELLHHYENRGIPAPMETYTSLIASLFSRPSSIARGQAWDLFSHMRYVAHPDPDVPLYTLMIRACASPIQSSLRSEPEKALDLWTEMTVDHRLTPTIDAYNAIILACSRTGTKEFVSEAFRIARQMLDSHRDAQGFSAYRPDRKTFCALLEGAKRLGDLGRVRWILAEMTRNTEDATNANGPVNAEVDEEVMLHVFHAYAAYKPPFLKSITKIVEEDSPAAGGAQETTTASGSREPSEITDPGTDTAPSFAHIPPQTHDEVVQEVHFLFHCIREAQNGSSVDVHESEEAAISLAKFKNVAITPYLVNAYMSVLYNHASLSACRDVFWSIYGALKVTRSVRAYVEALERCAIAKKNRDGGLERQNALQFAEELWKDWSVMEMHGEHAGQKLDARMVERATGAMIRVFALNEQVDRALELVRAFSKRYDPSAVRERAPKPFLRSTKTVLVGAKPLVRMTSATEVPDDFVPPMLLFKDVEVLHHRLVAKRRHKDVGYLKWVCKAYEWALRVRRDESFRDHPKAPISQLPVALNRQSST</sequence>
<dbReference type="Gene3D" id="1.25.40.10">
    <property type="entry name" value="Tetratricopeptide repeat domain"/>
    <property type="match status" value="1"/>
</dbReference>
<keyword evidence="4" id="KW-1185">Reference proteome</keyword>
<evidence type="ECO:0000256" key="1">
    <source>
        <dbReference type="ARBA" id="ARBA00022737"/>
    </source>
</evidence>
<dbReference type="STRING" id="230819.A0A5C3LAV0"/>
<dbReference type="InterPro" id="IPR011990">
    <property type="entry name" value="TPR-like_helical_dom_sf"/>
</dbReference>
<protein>
    <submittedName>
        <fullName evidence="3">Uncharacterized protein</fullName>
    </submittedName>
</protein>
<name>A0A5C3LAV0_COPMA</name>